<protein>
    <recommendedName>
        <fullName evidence="4">phosphoglycolate phosphatase</fullName>
        <ecNumber evidence="4">3.1.3.18</ecNumber>
    </recommendedName>
</protein>
<evidence type="ECO:0000313" key="5">
    <source>
        <dbReference type="EMBL" id="CAB3848791.1"/>
    </source>
</evidence>
<dbReference type="InterPro" id="IPR023214">
    <property type="entry name" value="HAD_sf"/>
</dbReference>
<dbReference type="SFLD" id="SFLDS00003">
    <property type="entry name" value="Haloacid_Dehalogenase"/>
    <property type="match status" value="1"/>
</dbReference>
<reference evidence="5 6" key="1">
    <citation type="submission" date="2020-04" db="EMBL/GenBank/DDBJ databases">
        <authorList>
            <person name="De Canck E."/>
        </authorList>
    </citation>
    <scope>NUCLEOTIDE SEQUENCE [LARGE SCALE GENOMIC DNA]</scope>
    <source>
        <strain evidence="5 6">LMG 26858</strain>
    </source>
</reference>
<proteinExistence type="inferred from homology"/>
<evidence type="ECO:0000256" key="1">
    <source>
        <dbReference type="ARBA" id="ARBA00000830"/>
    </source>
</evidence>
<evidence type="ECO:0000256" key="4">
    <source>
        <dbReference type="ARBA" id="ARBA00013078"/>
    </source>
</evidence>
<dbReference type="InterPro" id="IPR041492">
    <property type="entry name" value="HAD_2"/>
</dbReference>
<evidence type="ECO:0000313" key="6">
    <source>
        <dbReference type="Proteomes" id="UP000494117"/>
    </source>
</evidence>
<dbReference type="GO" id="GO:0008967">
    <property type="term" value="F:phosphoglycolate phosphatase activity"/>
    <property type="evidence" value="ECO:0007669"/>
    <property type="project" value="UniProtKB-EC"/>
</dbReference>
<dbReference type="EMBL" id="CADILG010000008">
    <property type="protein sequence ID" value="CAB3848791.1"/>
    <property type="molecule type" value="Genomic_DNA"/>
</dbReference>
<dbReference type="Proteomes" id="UP000494117">
    <property type="component" value="Unassembled WGS sequence"/>
</dbReference>
<dbReference type="Gene3D" id="3.40.50.1000">
    <property type="entry name" value="HAD superfamily/HAD-like"/>
    <property type="match status" value="1"/>
</dbReference>
<comment type="pathway">
    <text evidence="2">Organic acid metabolism; glycolate biosynthesis; glycolate from 2-phosphoglycolate: step 1/1.</text>
</comment>
<organism evidence="5 6">
    <name type="scientific">Achromobacter anxifer</name>
    <dbReference type="NCBI Taxonomy" id="1287737"/>
    <lineage>
        <taxon>Bacteria</taxon>
        <taxon>Pseudomonadati</taxon>
        <taxon>Pseudomonadota</taxon>
        <taxon>Betaproteobacteria</taxon>
        <taxon>Burkholderiales</taxon>
        <taxon>Alcaligenaceae</taxon>
        <taxon>Achromobacter</taxon>
    </lineage>
</organism>
<dbReference type="SUPFAM" id="SSF56784">
    <property type="entry name" value="HAD-like"/>
    <property type="match status" value="1"/>
</dbReference>
<dbReference type="Gene3D" id="1.10.150.240">
    <property type="entry name" value="Putative phosphatase, domain 2"/>
    <property type="match status" value="1"/>
</dbReference>
<keyword evidence="5" id="KW-0378">Hydrolase</keyword>
<dbReference type="AlphaFoldDB" id="A0A6S7CIE7"/>
<evidence type="ECO:0000256" key="2">
    <source>
        <dbReference type="ARBA" id="ARBA00004818"/>
    </source>
</evidence>
<dbReference type="GO" id="GO:0005829">
    <property type="term" value="C:cytosol"/>
    <property type="evidence" value="ECO:0007669"/>
    <property type="project" value="TreeGrafter"/>
</dbReference>
<comment type="catalytic activity">
    <reaction evidence="1">
        <text>2-phosphoglycolate + H2O = glycolate + phosphate</text>
        <dbReference type="Rhea" id="RHEA:14369"/>
        <dbReference type="ChEBI" id="CHEBI:15377"/>
        <dbReference type="ChEBI" id="CHEBI:29805"/>
        <dbReference type="ChEBI" id="CHEBI:43474"/>
        <dbReference type="ChEBI" id="CHEBI:58033"/>
        <dbReference type="EC" id="3.1.3.18"/>
    </reaction>
</comment>
<accession>A0A6S7CIE7</accession>
<dbReference type="InterPro" id="IPR023198">
    <property type="entry name" value="PGP-like_dom2"/>
</dbReference>
<dbReference type="PANTHER" id="PTHR43434:SF1">
    <property type="entry name" value="PHOSPHOGLYCOLATE PHOSPHATASE"/>
    <property type="match status" value="1"/>
</dbReference>
<comment type="similarity">
    <text evidence="3">Belongs to the HAD-like hydrolase superfamily. CbbY/CbbZ/Gph/YieH family.</text>
</comment>
<name>A0A6S7CIE7_9BURK</name>
<gene>
    <name evidence="5" type="primary">mupP_2</name>
    <name evidence="5" type="ORF">LMG26858_01597</name>
</gene>
<dbReference type="GO" id="GO:0006281">
    <property type="term" value="P:DNA repair"/>
    <property type="evidence" value="ECO:0007669"/>
    <property type="project" value="TreeGrafter"/>
</dbReference>
<dbReference type="NCBIfam" id="TIGR01549">
    <property type="entry name" value="HAD-SF-IA-v1"/>
    <property type="match status" value="1"/>
</dbReference>
<sequence length="232" mass="24490">MTTFTPYPAIVFDLDGTLLDTWPSLLAAVHAVAPAGAPGLDPAALRRALNLGIGPMFDLAATQIAGREDAARPALLAAMSRHYDDHTLVTATPYAGAGALLAGLRAAGHTLALCTNRNRASTLLLLAHQGWRTHFSHIHCLDDGLPAKPDSAPLLATLERLGHCAEEALFVGDSLVDARCALAACVDFAAHRGGYHAQTGDLTPAVFTYDHAGDLTRWIASQSARILEKEDD</sequence>
<dbReference type="PANTHER" id="PTHR43434">
    <property type="entry name" value="PHOSPHOGLYCOLATE PHOSPHATASE"/>
    <property type="match status" value="1"/>
</dbReference>
<dbReference type="Pfam" id="PF13419">
    <property type="entry name" value="HAD_2"/>
    <property type="match status" value="1"/>
</dbReference>
<dbReference type="SFLD" id="SFLDG01129">
    <property type="entry name" value="C1.5:_HAD__Beta-PGM__Phosphata"/>
    <property type="match status" value="1"/>
</dbReference>
<dbReference type="InterPro" id="IPR050155">
    <property type="entry name" value="HAD-like_hydrolase_sf"/>
</dbReference>
<dbReference type="InterPro" id="IPR006439">
    <property type="entry name" value="HAD-SF_hydro_IA"/>
</dbReference>
<dbReference type="EC" id="3.1.3.18" evidence="4"/>
<dbReference type="RefSeq" id="WP_175206509.1">
    <property type="nucleotide sequence ID" value="NZ_CADILG010000008.1"/>
</dbReference>
<keyword evidence="6" id="KW-1185">Reference proteome</keyword>
<evidence type="ECO:0000256" key="3">
    <source>
        <dbReference type="ARBA" id="ARBA00006171"/>
    </source>
</evidence>
<dbReference type="InterPro" id="IPR036412">
    <property type="entry name" value="HAD-like_sf"/>
</dbReference>